<sequence length="57" mass="6535">MQTWTWKTSLNVETSLYMPEARFNTSLLIRSWATKEKGFIRFLTNRGKRPTGTAPGG</sequence>
<accession>A0A375ISB9</accession>
<keyword evidence="1" id="KW-0614">Plasmid</keyword>
<reference evidence="1 2" key="1">
    <citation type="submission" date="2018-01" db="EMBL/GenBank/DDBJ databases">
        <authorList>
            <person name="Gaut B.S."/>
            <person name="Morton B.R."/>
            <person name="Clegg M.T."/>
            <person name="Duvall M.R."/>
        </authorList>
    </citation>
    <scope>NUCLEOTIDE SEQUENCE [LARGE SCALE GENOMIC DNA]</scope>
    <source>
        <strain evidence="1">Cupriavidus taiwanensis LMG 19425</strain>
        <plasmid evidence="2">Plasmid iii</plasmid>
    </source>
</reference>
<gene>
    <name evidence="1" type="ORF">CT19425_P30316</name>
</gene>
<name>A0A375ISB9_9BURK</name>
<dbReference type="EMBL" id="LT991978">
    <property type="protein sequence ID" value="SPK77467.1"/>
    <property type="molecule type" value="Genomic_DNA"/>
</dbReference>
<geneLocation type="plasmid" evidence="1">
    <name>III</name>
</geneLocation>
<proteinExistence type="predicted"/>
<dbReference type="Proteomes" id="UP000255505">
    <property type="component" value="Plasmid III"/>
</dbReference>
<protein>
    <submittedName>
        <fullName evidence="1">Uncharacterized protein</fullName>
    </submittedName>
</protein>
<evidence type="ECO:0000313" key="1">
    <source>
        <dbReference type="EMBL" id="SPK77467.1"/>
    </source>
</evidence>
<organism evidence="1 2">
    <name type="scientific">Cupriavidus taiwanensis</name>
    <dbReference type="NCBI Taxonomy" id="164546"/>
    <lineage>
        <taxon>Bacteria</taxon>
        <taxon>Pseudomonadati</taxon>
        <taxon>Pseudomonadota</taxon>
        <taxon>Betaproteobacteria</taxon>
        <taxon>Burkholderiales</taxon>
        <taxon>Burkholderiaceae</taxon>
        <taxon>Cupriavidus</taxon>
    </lineage>
</organism>
<evidence type="ECO:0000313" key="2">
    <source>
        <dbReference type="Proteomes" id="UP000255505"/>
    </source>
</evidence>
<dbReference type="AlphaFoldDB" id="A0A375ISB9"/>